<dbReference type="Pfam" id="PF00378">
    <property type="entry name" value="ECH_1"/>
    <property type="match status" value="1"/>
</dbReference>
<gene>
    <name evidence="5" type="ORF">L873DRAFT_1006648</name>
</gene>
<evidence type="ECO:0000256" key="2">
    <source>
        <dbReference type="ARBA" id="ARBA00023026"/>
    </source>
</evidence>
<dbReference type="FunFam" id="3.90.226.10:FF:000058">
    <property type="entry name" value="Enoyl-CoA hydratase/isomerase family protein"/>
    <property type="match status" value="1"/>
</dbReference>
<proteinExistence type="inferred from homology"/>
<dbReference type="GO" id="GO:0006635">
    <property type="term" value="P:fatty acid beta-oxidation"/>
    <property type="evidence" value="ECO:0007669"/>
    <property type="project" value="TreeGrafter"/>
</dbReference>
<reference evidence="5 6" key="1">
    <citation type="journal article" date="2018" name="Nat. Ecol. Evol.">
        <title>Pezizomycetes genomes reveal the molecular basis of ectomycorrhizal truffle lifestyle.</title>
        <authorList>
            <person name="Murat C."/>
            <person name="Payen T."/>
            <person name="Noel B."/>
            <person name="Kuo A."/>
            <person name="Morin E."/>
            <person name="Chen J."/>
            <person name="Kohler A."/>
            <person name="Krizsan K."/>
            <person name="Balestrini R."/>
            <person name="Da Silva C."/>
            <person name="Montanini B."/>
            <person name="Hainaut M."/>
            <person name="Levati E."/>
            <person name="Barry K.W."/>
            <person name="Belfiori B."/>
            <person name="Cichocki N."/>
            <person name="Clum A."/>
            <person name="Dockter R.B."/>
            <person name="Fauchery L."/>
            <person name="Guy J."/>
            <person name="Iotti M."/>
            <person name="Le Tacon F."/>
            <person name="Lindquist E.A."/>
            <person name="Lipzen A."/>
            <person name="Malagnac F."/>
            <person name="Mello A."/>
            <person name="Molinier V."/>
            <person name="Miyauchi S."/>
            <person name="Poulain J."/>
            <person name="Riccioni C."/>
            <person name="Rubini A."/>
            <person name="Sitrit Y."/>
            <person name="Splivallo R."/>
            <person name="Traeger S."/>
            <person name="Wang M."/>
            <person name="Zifcakova L."/>
            <person name="Wipf D."/>
            <person name="Zambonelli A."/>
            <person name="Paolocci F."/>
            <person name="Nowrousian M."/>
            <person name="Ottonello S."/>
            <person name="Baldrian P."/>
            <person name="Spatafora J.W."/>
            <person name="Henrissat B."/>
            <person name="Nagy L.G."/>
            <person name="Aury J.M."/>
            <person name="Wincker P."/>
            <person name="Grigoriev I.V."/>
            <person name="Bonfante P."/>
            <person name="Martin F.M."/>
        </authorList>
    </citation>
    <scope>NUCLEOTIDE SEQUENCE [LARGE SCALE GENOMIC DNA]</scope>
    <source>
        <strain evidence="5 6">120613-1</strain>
    </source>
</reference>
<dbReference type="OrthoDB" id="410701at2759"/>
<dbReference type="PANTHER" id="PTHR11941:SF171">
    <property type="entry name" value="SD19268P"/>
    <property type="match status" value="1"/>
</dbReference>
<dbReference type="PROSITE" id="PS00166">
    <property type="entry name" value="ENOYL_COA_HYDRATASE"/>
    <property type="match status" value="1"/>
</dbReference>
<organism evidence="5 6">
    <name type="scientific">Choiromyces venosus 120613-1</name>
    <dbReference type="NCBI Taxonomy" id="1336337"/>
    <lineage>
        <taxon>Eukaryota</taxon>
        <taxon>Fungi</taxon>
        <taxon>Dikarya</taxon>
        <taxon>Ascomycota</taxon>
        <taxon>Pezizomycotina</taxon>
        <taxon>Pezizomycetes</taxon>
        <taxon>Pezizales</taxon>
        <taxon>Tuberaceae</taxon>
        <taxon>Choiromyces</taxon>
    </lineage>
</organism>
<dbReference type="FunFam" id="1.10.12.10:FF:000001">
    <property type="entry name" value="Probable enoyl-CoA hydratase, mitochondrial"/>
    <property type="match status" value="1"/>
</dbReference>
<dbReference type="Gene3D" id="1.10.12.10">
    <property type="entry name" value="Lyase 2-enoyl-coa Hydratase, Chain A, domain 2"/>
    <property type="match status" value="1"/>
</dbReference>
<accession>A0A3N4JPH9</accession>
<dbReference type="EMBL" id="ML120393">
    <property type="protein sequence ID" value="RPA98711.1"/>
    <property type="molecule type" value="Genomic_DNA"/>
</dbReference>
<sequence>MRHHALPPLHPFLLRRAYSTAPPLITKTTIPAAHTGHITLLTLARPVAKNAISTALLKELREHVTPLLNPTSTSTRALILASNVPGIFCAGADLKERATFTPEQTATFLANLRGALRDISALPIPTISAISGLALGGGLELALATDLRVLGSRAQVGLPETRLGIIPGAGGTYRLPRLIGVSRAKDLIFTGRRVSAEEALVLGLANRVVKVAEERGEGMDEVVTAAVELAGEICGGGPVALRMGKRAVEGGCEETENKAYEGVVATEDRDEALKAFREKRKPVFKGSGAMDGAVGMSTVGFLE</sequence>
<dbReference type="CDD" id="cd06558">
    <property type="entry name" value="crotonase-like"/>
    <property type="match status" value="1"/>
</dbReference>
<evidence type="ECO:0000256" key="3">
    <source>
        <dbReference type="ARBA" id="ARBA00023239"/>
    </source>
</evidence>
<dbReference type="InterPro" id="IPR001753">
    <property type="entry name" value="Enoyl-CoA_hydra/iso"/>
</dbReference>
<dbReference type="Proteomes" id="UP000276215">
    <property type="component" value="Unassembled WGS sequence"/>
</dbReference>
<dbReference type="STRING" id="1336337.A0A3N4JPH9"/>
<dbReference type="GO" id="GO:0005739">
    <property type="term" value="C:mitochondrion"/>
    <property type="evidence" value="ECO:0007669"/>
    <property type="project" value="TreeGrafter"/>
</dbReference>
<comment type="similarity">
    <text evidence="1 4">Belongs to the enoyl-CoA hydratase/isomerase family.</text>
</comment>
<keyword evidence="6" id="KW-1185">Reference proteome</keyword>
<keyword evidence="3" id="KW-0456">Lyase</keyword>
<evidence type="ECO:0000313" key="5">
    <source>
        <dbReference type="EMBL" id="RPA98711.1"/>
    </source>
</evidence>
<dbReference type="InterPro" id="IPR014748">
    <property type="entry name" value="Enoyl-CoA_hydra_C"/>
</dbReference>
<evidence type="ECO:0000313" key="6">
    <source>
        <dbReference type="Proteomes" id="UP000276215"/>
    </source>
</evidence>
<keyword evidence="2" id="KW-0843">Virulence</keyword>
<dbReference type="GO" id="GO:0016836">
    <property type="term" value="F:hydro-lyase activity"/>
    <property type="evidence" value="ECO:0007669"/>
    <property type="project" value="UniProtKB-ARBA"/>
</dbReference>
<name>A0A3N4JPH9_9PEZI</name>
<dbReference type="InterPro" id="IPR029045">
    <property type="entry name" value="ClpP/crotonase-like_dom_sf"/>
</dbReference>
<dbReference type="Gene3D" id="3.90.226.10">
    <property type="entry name" value="2-enoyl-CoA Hydratase, Chain A, domain 1"/>
    <property type="match status" value="1"/>
</dbReference>
<dbReference type="SUPFAM" id="SSF52096">
    <property type="entry name" value="ClpP/crotonase"/>
    <property type="match status" value="1"/>
</dbReference>
<evidence type="ECO:0000256" key="1">
    <source>
        <dbReference type="ARBA" id="ARBA00005254"/>
    </source>
</evidence>
<dbReference type="AlphaFoldDB" id="A0A3N4JPH9"/>
<dbReference type="PANTHER" id="PTHR11941">
    <property type="entry name" value="ENOYL-COA HYDRATASE-RELATED"/>
    <property type="match status" value="1"/>
</dbReference>
<dbReference type="InterPro" id="IPR018376">
    <property type="entry name" value="Enoyl-CoA_hyd/isom_CS"/>
</dbReference>
<protein>
    <submittedName>
        <fullName evidence="5">ClpP/crotonase</fullName>
    </submittedName>
</protein>
<evidence type="ECO:0000256" key="4">
    <source>
        <dbReference type="RuleBase" id="RU003707"/>
    </source>
</evidence>